<proteinExistence type="predicted"/>
<dbReference type="EMBL" id="GBXM01028272">
    <property type="protein sequence ID" value="JAH80305.1"/>
    <property type="molecule type" value="Transcribed_RNA"/>
</dbReference>
<organism evidence="1">
    <name type="scientific">Anguilla anguilla</name>
    <name type="common">European freshwater eel</name>
    <name type="synonym">Muraena anguilla</name>
    <dbReference type="NCBI Taxonomy" id="7936"/>
    <lineage>
        <taxon>Eukaryota</taxon>
        <taxon>Metazoa</taxon>
        <taxon>Chordata</taxon>
        <taxon>Craniata</taxon>
        <taxon>Vertebrata</taxon>
        <taxon>Euteleostomi</taxon>
        <taxon>Actinopterygii</taxon>
        <taxon>Neopterygii</taxon>
        <taxon>Teleostei</taxon>
        <taxon>Anguilliformes</taxon>
        <taxon>Anguillidae</taxon>
        <taxon>Anguilla</taxon>
    </lineage>
</organism>
<sequence length="51" mass="6129">MVRNWSCNLKVTIFDSREHYRCTLFLLLLSIETRFYLTLTSNNRIVKTCNT</sequence>
<dbReference type="AlphaFoldDB" id="A0A0E9VSI5"/>
<name>A0A0E9VSI5_ANGAN</name>
<reference evidence="1" key="2">
    <citation type="journal article" date="2015" name="Fish Shellfish Immunol.">
        <title>Early steps in the European eel (Anguilla anguilla)-Vibrio vulnificus interaction in the gills: Role of the RtxA13 toxin.</title>
        <authorList>
            <person name="Callol A."/>
            <person name="Pajuelo D."/>
            <person name="Ebbesson L."/>
            <person name="Teles M."/>
            <person name="MacKenzie S."/>
            <person name="Amaro C."/>
        </authorList>
    </citation>
    <scope>NUCLEOTIDE SEQUENCE</scope>
</reference>
<accession>A0A0E9VSI5</accession>
<evidence type="ECO:0000313" key="1">
    <source>
        <dbReference type="EMBL" id="JAH80305.1"/>
    </source>
</evidence>
<protein>
    <submittedName>
        <fullName evidence="1">Uncharacterized protein</fullName>
    </submittedName>
</protein>
<reference evidence="1" key="1">
    <citation type="submission" date="2014-11" db="EMBL/GenBank/DDBJ databases">
        <authorList>
            <person name="Amaro Gonzalez C."/>
        </authorList>
    </citation>
    <scope>NUCLEOTIDE SEQUENCE</scope>
</reference>